<name>A0A0X1U7I3_ANAPI</name>
<evidence type="ECO:0000313" key="4">
    <source>
        <dbReference type="EMBL" id="SHE75858.1"/>
    </source>
</evidence>
<dbReference type="PANTHER" id="PTHR45138">
    <property type="entry name" value="REGULATORY COMPONENTS OF SENSORY TRANSDUCTION SYSTEM"/>
    <property type="match status" value="1"/>
</dbReference>
<dbReference type="EC" id="3.1.4.52" evidence="3"/>
<dbReference type="SUPFAM" id="SSF55073">
    <property type="entry name" value="Nucleotide cyclase"/>
    <property type="match status" value="1"/>
</dbReference>
<dbReference type="GO" id="GO:0071111">
    <property type="term" value="F:cyclic-guanylate-specific phosphodiesterase activity"/>
    <property type="evidence" value="ECO:0007669"/>
    <property type="project" value="UniProtKB-EC"/>
</dbReference>
<dbReference type="Pfam" id="PF00990">
    <property type="entry name" value="GGDEF"/>
    <property type="match status" value="1"/>
</dbReference>
<dbReference type="OrthoDB" id="9759607at2"/>
<dbReference type="GO" id="GO:0052621">
    <property type="term" value="F:diguanylate cyclase activity"/>
    <property type="evidence" value="ECO:0007669"/>
    <property type="project" value="TreeGrafter"/>
</dbReference>
<feature type="domain" description="GGDEF" evidence="2">
    <location>
        <begin position="355"/>
        <end position="483"/>
    </location>
</feature>
<dbReference type="Proteomes" id="UP000068026">
    <property type="component" value="Chromosome"/>
</dbReference>
<dbReference type="InterPro" id="IPR029787">
    <property type="entry name" value="Nucleotide_cyclase"/>
</dbReference>
<keyword evidence="5" id="KW-1185">Reference proteome</keyword>
<feature type="transmembrane region" description="Helical" evidence="1">
    <location>
        <begin position="298"/>
        <end position="319"/>
    </location>
</feature>
<dbReference type="NCBIfam" id="TIGR00254">
    <property type="entry name" value="GGDEF"/>
    <property type="match status" value="1"/>
</dbReference>
<sequence length="485" mass="55837">MKKHILLISNLIIIFSLIAGFIGVVYKQTKSYQNLAEEYLANILSIAEVDITKQIENAMTKPVMVSKTMANDEFLKKWFGNEKENQNRDGYMNELYSYLNAYKEKYGYTTVFCVSEQTGNYYFQDGLNKKLSENDEHDIWYYNFIKSGNEYDIQIDINEADGNTITSFVNFRMESEDGELLGVIGVGLEISDIEGIVRSYEENYNLSVYVVNVRGSENSFGKDTDVFVSEEELARRTGIQNKILTDFSTEPYMKWFTSPNERKCIITKYDENLGWYLILEKDTISINRSFQKGIMDNIIFMLISLAACIMVTTAVFLNFNHRTIEMENTDELTGLPNSKLFYRQYRSFVRKHHEHRKIIFMFDIDNFKDMNDTQGHLFGNEVLAKVGESLKKTVEGHGIAARWGGDEFIGALDTGPQEAEGILKGFMEDLRNLEKEKGYIVTVSVGIAEIHKPFSAEQLIQKVDEAVYISKQNGRNQITIYKPNH</sequence>
<reference evidence="6" key="3">
    <citation type="submission" date="2016-11" db="EMBL/GenBank/DDBJ databases">
        <authorList>
            <person name="Jaros S."/>
            <person name="Januszkiewicz K."/>
            <person name="Wedrychowicz H."/>
        </authorList>
    </citation>
    <scope>NUCLEOTIDE SEQUENCE [LARGE SCALE GENOMIC DNA]</scope>
    <source>
        <strain evidence="6">DSM 1682</strain>
    </source>
</reference>
<evidence type="ECO:0000256" key="1">
    <source>
        <dbReference type="SAM" id="Phobius"/>
    </source>
</evidence>
<keyword evidence="1" id="KW-0472">Membrane</keyword>
<feature type="transmembrane region" description="Helical" evidence="1">
    <location>
        <begin position="6"/>
        <end position="26"/>
    </location>
</feature>
<evidence type="ECO:0000313" key="6">
    <source>
        <dbReference type="Proteomes" id="UP000184204"/>
    </source>
</evidence>
<protein>
    <submittedName>
        <fullName evidence="3">Cyclic di-GMP phosphodiesterase Gmr</fullName>
        <ecNumber evidence="3">3.1.4.52</ecNumber>
    </submittedName>
    <submittedName>
        <fullName evidence="4">Diguanylate cyclase (GGDEF) domain-containing protein</fullName>
    </submittedName>
</protein>
<reference evidence="3 5" key="1">
    <citation type="journal article" date="2016" name="Genome Announc.">
        <title>Complete Genome Sequence of the Amino Acid-Fermenting Clostridium propionicum X2 (DSM 1682).</title>
        <authorList>
            <person name="Poehlein A."/>
            <person name="Schlien K."/>
            <person name="Chowdhury N.P."/>
            <person name="Gottschalk G."/>
            <person name="Buckel W."/>
            <person name="Daniel R."/>
        </authorList>
    </citation>
    <scope>NUCLEOTIDE SEQUENCE [LARGE SCALE GENOMIC DNA]</scope>
    <source>
        <strain evidence="3 5">X2</strain>
    </source>
</reference>
<evidence type="ECO:0000313" key="3">
    <source>
        <dbReference type="EMBL" id="AMJ40894.1"/>
    </source>
</evidence>
<dbReference type="PROSITE" id="PS50887">
    <property type="entry name" value="GGDEF"/>
    <property type="match status" value="1"/>
</dbReference>
<dbReference type="InterPro" id="IPR050469">
    <property type="entry name" value="Diguanylate_Cyclase"/>
</dbReference>
<keyword evidence="1" id="KW-1133">Transmembrane helix</keyword>
<organism evidence="4 6">
    <name type="scientific">Anaerotignum propionicum DSM 1682</name>
    <dbReference type="NCBI Taxonomy" id="991789"/>
    <lineage>
        <taxon>Bacteria</taxon>
        <taxon>Bacillati</taxon>
        <taxon>Bacillota</taxon>
        <taxon>Clostridia</taxon>
        <taxon>Lachnospirales</taxon>
        <taxon>Anaerotignaceae</taxon>
        <taxon>Anaerotignum</taxon>
    </lineage>
</organism>
<dbReference type="GO" id="GO:1902201">
    <property type="term" value="P:negative regulation of bacterial-type flagellum-dependent cell motility"/>
    <property type="evidence" value="ECO:0007669"/>
    <property type="project" value="TreeGrafter"/>
</dbReference>
<gene>
    <name evidence="3" type="primary">gmr_2</name>
    <name evidence="3" type="ORF">CPRO_13010</name>
    <name evidence="4" type="ORF">SAMN02745151_01713</name>
</gene>
<proteinExistence type="predicted"/>
<accession>A0A0X1U7I3</accession>
<reference evidence="5" key="2">
    <citation type="submission" date="2016-01" db="EMBL/GenBank/DDBJ databases">
        <authorList>
            <person name="Poehlein A."/>
            <person name="Schlien K."/>
            <person name="Gottschalk G."/>
            <person name="Buckel W."/>
            <person name="Daniel R."/>
        </authorList>
    </citation>
    <scope>NUCLEOTIDE SEQUENCE [LARGE SCALE GENOMIC DNA]</scope>
    <source>
        <strain evidence="5">X2</strain>
    </source>
</reference>
<dbReference type="CDD" id="cd01949">
    <property type="entry name" value="GGDEF"/>
    <property type="match status" value="1"/>
</dbReference>
<keyword evidence="1" id="KW-0812">Transmembrane</keyword>
<dbReference type="EMBL" id="CP014223">
    <property type="protein sequence ID" value="AMJ40894.1"/>
    <property type="molecule type" value="Genomic_DNA"/>
</dbReference>
<dbReference type="SMART" id="SM00267">
    <property type="entry name" value="GGDEF"/>
    <property type="match status" value="1"/>
</dbReference>
<dbReference type="GO" id="GO:0043709">
    <property type="term" value="P:cell adhesion involved in single-species biofilm formation"/>
    <property type="evidence" value="ECO:0007669"/>
    <property type="project" value="TreeGrafter"/>
</dbReference>
<dbReference type="KEGG" id="cpro:CPRO_13010"/>
<dbReference type="GO" id="GO:0005886">
    <property type="term" value="C:plasma membrane"/>
    <property type="evidence" value="ECO:0007669"/>
    <property type="project" value="TreeGrafter"/>
</dbReference>
<dbReference type="AlphaFoldDB" id="A0A0X1U7I3"/>
<evidence type="ECO:0000313" key="5">
    <source>
        <dbReference type="Proteomes" id="UP000068026"/>
    </source>
</evidence>
<dbReference type="Gene3D" id="3.30.70.270">
    <property type="match status" value="1"/>
</dbReference>
<dbReference type="InterPro" id="IPR000160">
    <property type="entry name" value="GGDEF_dom"/>
</dbReference>
<keyword evidence="3" id="KW-0378">Hydrolase</keyword>
<dbReference type="InterPro" id="IPR043128">
    <property type="entry name" value="Rev_trsase/Diguanyl_cyclase"/>
</dbReference>
<dbReference type="EMBL" id="FQUA01000006">
    <property type="protein sequence ID" value="SHE75858.1"/>
    <property type="molecule type" value="Genomic_DNA"/>
</dbReference>
<reference evidence="4" key="4">
    <citation type="submission" date="2016-11" db="EMBL/GenBank/DDBJ databases">
        <authorList>
            <person name="Varghese N."/>
            <person name="Submissions S."/>
        </authorList>
    </citation>
    <scope>NUCLEOTIDE SEQUENCE</scope>
    <source>
        <strain evidence="4">DSM 1682</strain>
    </source>
</reference>
<dbReference type="PANTHER" id="PTHR45138:SF9">
    <property type="entry name" value="DIGUANYLATE CYCLASE DGCM-RELATED"/>
    <property type="match status" value="1"/>
</dbReference>
<dbReference type="Proteomes" id="UP000184204">
    <property type="component" value="Unassembled WGS sequence"/>
</dbReference>
<dbReference type="RefSeq" id="WP_066049235.1">
    <property type="nucleotide sequence ID" value="NZ_CP014223.1"/>
</dbReference>
<evidence type="ECO:0000259" key="2">
    <source>
        <dbReference type="PROSITE" id="PS50887"/>
    </source>
</evidence>